<evidence type="ECO:0000313" key="2">
    <source>
        <dbReference type="EMBL" id="SHJ89254.1"/>
    </source>
</evidence>
<organism evidence="2 3">
    <name type="scientific">Halomonas caseinilytica</name>
    <dbReference type="NCBI Taxonomy" id="438744"/>
    <lineage>
        <taxon>Bacteria</taxon>
        <taxon>Pseudomonadati</taxon>
        <taxon>Pseudomonadota</taxon>
        <taxon>Gammaproteobacteria</taxon>
        <taxon>Oceanospirillales</taxon>
        <taxon>Halomonadaceae</taxon>
        <taxon>Halomonas</taxon>
    </lineage>
</organism>
<dbReference type="RefSeq" id="WP_064698094.1">
    <property type="nucleotide sequence ID" value="NZ_BDEO01000001.1"/>
</dbReference>
<dbReference type="EMBL" id="FRAL01000001">
    <property type="protein sequence ID" value="SHJ89254.1"/>
    <property type="molecule type" value="Genomic_DNA"/>
</dbReference>
<accession>A0A1M6N0Q0</accession>
<name>A0A1M6N0Q0_9GAMM</name>
<dbReference type="Proteomes" id="UP000184248">
    <property type="component" value="Unassembled WGS sequence"/>
</dbReference>
<evidence type="ECO:0000313" key="3">
    <source>
        <dbReference type="Proteomes" id="UP000184248"/>
    </source>
</evidence>
<dbReference type="PROSITE" id="PS51257">
    <property type="entry name" value="PROKAR_LIPOPROTEIN"/>
    <property type="match status" value="1"/>
</dbReference>
<protein>
    <recommendedName>
        <fullName evidence="4">Lipoprotein</fullName>
    </recommendedName>
</protein>
<evidence type="ECO:0008006" key="4">
    <source>
        <dbReference type="Google" id="ProtNLM"/>
    </source>
</evidence>
<dbReference type="AlphaFoldDB" id="A0A1M6N0Q0"/>
<gene>
    <name evidence="2" type="ORF">SAMN05192556_101239</name>
</gene>
<feature type="region of interest" description="Disordered" evidence="1">
    <location>
        <begin position="21"/>
        <end position="57"/>
    </location>
</feature>
<evidence type="ECO:0000256" key="1">
    <source>
        <dbReference type="SAM" id="MobiDB-lite"/>
    </source>
</evidence>
<reference evidence="3" key="1">
    <citation type="submission" date="2016-11" db="EMBL/GenBank/DDBJ databases">
        <authorList>
            <person name="Varghese N."/>
            <person name="Submissions S."/>
        </authorList>
    </citation>
    <scope>NUCLEOTIDE SEQUENCE [LARGE SCALE GENOMIC DNA]</scope>
    <source>
        <strain evidence="3">ALO Sharm</strain>
    </source>
</reference>
<dbReference type="OrthoDB" id="6167035at2"/>
<proteinExistence type="predicted"/>
<sequence>MNGWHRVMAGLMLSLLAGCGNGGEQEDSGATERLGGVAQPEEATQPGEGEEAERVAEPAPFDQDVAFDMSIRLDASSRLLVEGTTNLPPGTRLRVMAERDASGVSWRERVEVGPDGFAAGPFGPGSGLPEGIYRLRVTMPPISVQPSAVQSRLGQRGEHLSGPWVVSSEHGLGQVVEARWSLRIEPDGVRMMP</sequence>
<keyword evidence="3" id="KW-1185">Reference proteome</keyword>